<name>A0ABX0YRL3_STRTL</name>
<feature type="region of interest" description="Disordered" evidence="1">
    <location>
        <begin position="106"/>
        <end position="191"/>
    </location>
</feature>
<comment type="caution">
    <text evidence="3">The sequence shown here is derived from an EMBL/GenBank/DDBJ whole genome shotgun (WGS) entry which is preliminary data.</text>
</comment>
<gene>
    <name evidence="3" type="ORF">HCJ95_04860</name>
</gene>
<evidence type="ECO:0000256" key="2">
    <source>
        <dbReference type="SAM" id="Phobius"/>
    </source>
</evidence>
<sequence>MAPSGEQADARIRMTRTGTWSVLAVSFAATLGMLICVAVTLPPLWALQGLLHKELWPSPEWVPPLATCAVVAVPVAATLCAALFNLTSRCSGGLVLTLTGDTATPAPFVDQDAGDRAPAPAADQDADDRTTPDADPDTDGAADADGTADFWGPAALDPVHPVPAHPPGPSRDRDPDHRDTGTAAAGTSPGD</sequence>
<keyword evidence="2" id="KW-0812">Transmembrane</keyword>
<keyword evidence="2" id="KW-0472">Membrane</keyword>
<keyword evidence="4" id="KW-1185">Reference proteome</keyword>
<dbReference type="Proteomes" id="UP000635996">
    <property type="component" value="Unassembled WGS sequence"/>
</dbReference>
<organism evidence="3 4">
    <name type="scientific">Streptomyces thermoviolaceus subsp. thermoviolaceus</name>
    <dbReference type="NCBI Taxonomy" id="66860"/>
    <lineage>
        <taxon>Bacteria</taxon>
        <taxon>Bacillati</taxon>
        <taxon>Actinomycetota</taxon>
        <taxon>Actinomycetes</taxon>
        <taxon>Kitasatosporales</taxon>
        <taxon>Streptomycetaceae</taxon>
        <taxon>Streptomyces</taxon>
    </lineage>
</organism>
<evidence type="ECO:0000256" key="1">
    <source>
        <dbReference type="SAM" id="MobiDB-lite"/>
    </source>
</evidence>
<evidence type="ECO:0000313" key="3">
    <source>
        <dbReference type="EMBL" id="NJP13640.1"/>
    </source>
</evidence>
<accession>A0ABX0YRL3</accession>
<feature type="transmembrane region" description="Helical" evidence="2">
    <location>
        <begin position="61"/>
        <end position="84"/>
    </location>
</feature>
<proteinExistence type="predicted"/>
<dbReference type="EMBL" id="JAATEL010000003">
    <property type="protein sequence ID" value="NJP13640.1"/>
    <property type="molecule type" value="Genomic_DNA"/>
</dbReference>
<reference evidence="3 4" key="1">
    <citation type="submission" date="2020-03" db="EMBL/GenBank/DDBJ databases">
        <title>WGS of actinomycetes isolated from Thailand.</title>
        <authorList>
            <person name="Thawai C."/>
        </authorList>
    </citation>
    <scope>NUCLEOTIDE SEQUENCE [LARGE SCALE GENOMIC DNA]</scope>
    <source>
        <strain evidence="3 4">NBRC 13905</strain>
    </source>
</reference>
<feature type="transmembrane region" description="Helical" evidence="2">
    <location>
        <begin position="20"/>
        <end position="41"/>
    </location>
</feature>
<feature type="compositionally biased region" description="Basic and acidic residues" evidence="1">
    <location>
        <begin position="170"/>
        <end position="180"/>
    </location>
</feature>
<dbReference type="RefSeq" id="WP_125498280.1">
    <property type="nucleotide sequence ID" value="NZ_BMVZ01000001.1"/>
</dbReference>
<feature type="compositionally biased region" description="Pro residues" evidence="1">
    <location>
        <begin position="160"/>
        <end position="169"/>
    </location>
</feature>
<keyword evidence="2" id="KW-1133">Transmembrane helix</keyword>
<protein>
    <submittedName>
        <fullName evidence="3">Uncharacterized protein</fullName>
    </submittedName>
</protein>
<evidence type="ECO:0000313" key="4">
    <source>
        <dbReference type="Proteomes" id="UP000635996"/>
    </source>
</evidence>
<feature type="compositionally biased region" description="Low complexity" evidence="1">
    <location>
        <begin position="143"/>
        <end position="159"/>
    </location>
</feature>